<dbReference type="Pfam" id="PF01564">
    <property type="entry name" value="Spermine_synth"/>
    <property type="match status" value="1"/>
</dbReference>
<sequence>MIIEERILETEKYKILKGGDRLLLQWLDDETSYVTEMNLSAPDQLESEYMRKMLQPLVFIPKPRDVVLIGLGGGQQAKFVHRYLPELRLLALEIDPEVVDIARTHFGLPADDERLQVVVADAVDFIEEYQGQCDLILSDAFGKDNCMVDALHTAQFYRACHHMLRAGGLMTINIYRPPAGWAATYVPMLSDIFAHKEFLVVAPDRGVMVLWKDAPDFAWEEINERAAKFHAKTGLDFGSHCFAGRSFAPEIC</sequence>
<keyword evidence="8" id="KW-1185">Reference proteome</keyword>
<dbReference type="InterPro" id="IPR030374">
    <property type="entry name" value="PABS"/>
</dbReference>
<dbReference type="EMBL" id="PNXY01000010">
    <property type="protein sequence ID" value="PMS30060.1"/>
    <property type="molecule type" value="Genomic_DNA"/>
</dbReference>
<keyword evidence="3 4" id="KW-0620">Polyamine biosynthesis</keyword>
<dbReference type="Proteomes" id="UP000235659">
    <property type="component" value="Unassembled WGS sequence"/>
</dbReference>
<dbReference type="GO" id="GO:0006596">
    <property type="term" value="P:polyamine biosynthetic process"/>
    <property type="evidence" value="ECO:0007669"/>
    <property type="project" value="UniProtKB-UniRule"/>
</dbReference>
<dbReference type="SUPFAM" id="SSF53335">
    <property type="entry name" value="S-adenosyl-L-methionine-dependent methyltransferases"/>
    <property type="match status" value="1"/>
</dbReference>
<dbReference type="EMBL" id="CADIJZ010000011">
    <property type="protein sequence ID" value="CAB3693043.1"/>
    <property type="molecule type" value="Genomic_DNA"/>
</dbReference>
<accession>A0A2N7WKW2</accession>
<dbReference type="CDD" id="cd02440">
    <property type="entry name" value="AdoMet_MTases"/>
    <property type="match status" value="1"/>
</dbReference>
<evidence type="ECO:0000256" key="4">
    <source>
        <dbReference type="PROSITE-ProRule" id="PRU00354"/>
    </source>
</evidence>
<dbReference type="PANTHER" id="PTHR43317:SF1">
    <property type="entry name" value="THERMOSPERMINE SYNTHASE ACAULIS5"/>
    <property type="match status" value="1"/>
</dbReference>
<reference evidence="7 8" key="1">
    <citation type="submission" date="2018-01" db="EMBL/GenBank/DDBJ databases">
        <title>Whole genome analyses suggest that Burkholderia sensu lato contains two further novel genera in the rhizoxinica-symbiotica group Mycetohabitans gen. nov., and Trinickia gen. nov.: implications for the evolution of diazotrophy and nodulation in the Burkholderiaceae.</title>
        <authorList>
            <person name="Estrada-de los Santos P."/>
            <person name="Palmer M."/>
            <person name="Chavez-Ramirez B."/>
            <person name="Beukes C."/>
            <person name="Steenkamp E.T."/>
            <person name="Hirsch A.M."/>
            <person name="Manyaka P."/>
            <person name="Maluk M."/>
            <person name="Lafos M."/>
            <person name="Crook M."/>
            <person name="Gross E."/>
            <person name="Simon M.F."/>
            <person name="Bueno dos Reis Junior F."/>
            <person name="Poole P.S."/>
            <person name="Venter S.N."/>
            <person name="James E.K."/>
        </authorList>
    </citation>
    <scope>NUCLEOTIDE SEQUENCE [LARGE SCALE GENOMIC DNA]</scope>
    <source>
        <strain evidence="7 8">WSM 3937</strain>
    </source>
</reference>
<dbReference type="EC" id="2.5.1.16" evidence="6"/>
<proteinExistence type="inferred from homology"/>
<evidence type="ECO:0000256" key="3">
    <source>
        <dbReference type="ARBA" id="ARBA00023115"/>
    </source>
</evidence>
<feature type="domain" description="PABS" evidence="5">
    <location>
        <begin position="1"/>
        <end position="229"/>
    </location>
</feature>
<dbReference type="OrthoDB" id="117774at2"/>
<dbReference type="Proteomes" id="UP000494205">
    <property type="component" value="Unassembled WGS sequence"/>
</dbReference>
<comment type="similarity">
    <text evidence="1">Belongs to the spermidine/spermine synthase family.</text>
</comment>
<name>A0A2N7WKW2_9BURK</name>
<dbReference type="Gene3D" id="3.40.50.150">
    <property type="entry name" value="Vaccinia Virus protein VP39"/>
    <property type="match status" value="1"/>
</dbReference>
<evidence type="ECO:0000313" key="8">
    <source>
        <dbReference type="Proteomes" id="UP000235659"/>
    </source>
</evidence>
<keyword evidence="2 4" id="KW-0808">Transferase</keyword>
<evidence type="ECO:0000313" key="7">
    <source>
        <dbReference type="EMBL" id="PMS30060.1"/>
    </source>
</evidence>
<dbReference type="GO" id="GO:0004766">
    <property type="term" value="F:spermidine synthase activity"/>
    <property type="evidence" value="ECO:0007669"/>
    <property type="project" value="UniProtKB-EC"/>
</dbReference>
<gene>
    <name evidence="6" type="primary">speE_2</name>
    <name evidence="7" type="ORF">C0Z16_16620</name>
    <name evidence="6" type="ORF">LMG27174_03264</name>
</gene>
<evidence type="ECO:0000313" key="9">
    <source>
        <dbReference type="Proteomes" id="UP000494205"/>
    </source>
</evidence>
<reference evidence="6 9" key="2">
    <citation type="submission" date="2020-04" db="EMBL/GenBank/DDBJ databases">
        <authorList>
            <person name="De Canck E."/>
        </authorList>
    </citation>
    <scope>NUCLEOTIDE SEQUENCE [LARGE SCALE GENOMIC DNA]</scope>
    <source>
        <strain evidence="6 9">LMG 27174</strain>
    </source>
</reference>
<protein>
    <submittedName>
        <fullName evidence="6">Polyamine aminopropyltransferase</fullName>
        <ecNumber evidence="6">2.5.1.16</ecNumber>
    </submittedName>
</protein>
<evidence type="ECO:0000259" key="5">
    <source>
        <dbReference type="PROSITE" id="PS51006"/>
    </source>
</evidence>
<dbReference type="InterPro" id="IPR029063">
    <property type="entry name" value="SAM-dependent_MTases_sf"/>
</dbReference>
<feature type="active site" description="Proton acceptor" evidence="4">
    <location>
        <position position="139"/>
    </location>
</feature>
<dbReference type="PANTHER" id="PTHR43317">
    <property type="entry name" value="THERMOSPERMINE SYNTHASE ACAULIS5"/>
    <property type="match status" value="1"/>
</dbReference>
<evidence type="ECO:0000313" key="6">
    <source>
        <dbReference type="EMBL" id="CAB3693043.1"/>
    </source>
</evidence>
<dbReference type="AlphaFoldDB" id="A0A2N7WKW2"/>
<evidence type="ECO:0000256" key="1">
    <source>
        <dbReference type="ARBA" id="ARBA00007867"/>
    </source>
</evidence>
<dbReference type="RefSeq" id="WP_102633211.1">
    <property type="nucleotide sequence ID" value="NZ_CADIJZ010000011.1"/>
</dbReference>
<dbReference type="PROSITE" id="PS51006">
    <property type="entry name" value="PABS_2"/>
    <property type="match status" value="1"/>
</dbReference>
<organism evidence="6 9">
    <name type="scientific">Paraburkholderia rhynchosiae</name>
    <dbReference type="NCBI Taxonomy" id="487049"/>
    <lineage>
        <taxon>Bacteria</taxon>
        <taxon>Pseudomonadati</taxon>
        <taxon>Pseudomonadota</taxon>
        <taxon>Betaproteobacteria</taxon>
        <taxon>Burkholderiales</taxon>
        <taxon>Burkholderiaceae</taxon>
        <taxon>Paraburkholderia</taxon>
    </lineage>
</organism>
<evidence type="ECO:0000256" key="2">
    <source>
        <dbReference type="ARBA" id="ARBA00022679"/>
    </source>
</evidence>